<protein>
    <submittedName>
        <fullName evidence="4">Uncharacterized protein</fullName>
    </submittedName>
</protein>
<dbReference type="PANTHER" id="PTHR28256:SF1">
    <property type="entry name" value="RIBONUCLEASES P_MRP PROTEIN SUBUNIT POP7"/>
    <property type="match status" value="1"/>
</dbReference>
<comment type="subcellular location">
    <subcellularLocation>
        <location evidence="1">Nucleus</location>
    </subcellularLocation>
</comment>
<dbReference type="InterPro" id="IPR014612">
    <property type="entry name" value="Pop7/Rpp20"/>
</dbReference>
<evidence type="ECO:0000256" key="3">
    <source>
        <dbReference type="ARBA" id="ARBA00023242"/>
    </source>
</evidence>
<name>A0ABR3WRN2_9PEZI</name>
<dbReference type="PANTHER" id="PTHR28256">
    <property type="entry name" value="RIBONUCLEASES P/MRP PROTEIN SUBUNIT POP7"/>
    <property type="match status" value="1"/>
</dbReference>
<organism evidence="4 5">
    <name type="scientific">Diaporthe australafricana</name>
    <dbReference type="NCBI Taxonomy" id="127596"/>
    <lineage>
        <taxon>Eukaryota</taxon>
        <taxon>Fungi</taxon>
        <taxon>Dikarya</taxon>
        <taxon>Ascomycota</taxon>
        <taxon>Pezizomycotina</taxon>
        <taxon>Sordariomycetes</taxon>
        <taxon>Sordariomycetidae</taxon>
        <taxon>Diaporthales</taxon>
        <taxon>Diaporthaceae</taxon>
        <taxon>Diaporthe</taxon>
    </lineage>
</organism>
<evidence type="ECO:0000256" key="1">
    <source>
        <dbReference type="ARBA" id="ARBA00004123"/>
    </source>
</evidence>
<dbReference type="Proteomes" id="UP001583177">
    <property type="component" value="Unassembled WGS sequence"/>
</dbReference>
<dbReference type="Pfam" id="PF12328">
    <property type="entry name" value="Rpp20"/>
    <property type="match status" value="1"/>
</dbReference>
<keyword evidence="5" id="KW-1185">Reference proteome</keyword>
<evidence type="ECO:0000313" key="4">
    <source>
        <dbReference type="EMBL" id="KAL1866066.1"/>
    </source>
</evidence>
<gene>
    <name evidence="4" type="ORF">Daus18300_006967</name>
</gene>
<comment type="caution">
    <text evidence="4">The sequence shown here is derived from an EMBL/GenBank/DDBJ whole genome shotgun (WGS) entry which is preliminary data.</text>
</comment>
<keyword evidence="2" id="KW-0819">tRNA processing</keyword>
<dbReference type="InterPro" id="IPR036882">
    <property type="entry name" value="Alba-like_dom_sf"/>
</dbReference>
<dbReference type="InterPro" id="IPR020241">
    <property type="entry name" value="RNase_P/MRP_Pop7_fungi"/>
</dbReference>
<dbReference type="Gene3D" id="3.30.110.20">
    <property type="entry name" value="Alba-like domain"/>
    <property type="match status" value="1"/>
</dbReference>
<dbReference type="EMBL" id="JAWRVE010000058">
    <property type="protein sequence ID" value="KAL1866066.1"/>
    <property type="molecule type" value="Genomic_DNA"/>
</dbReference>
<keyword evidence="3" id="KW-0539">Nucleus</keyword>
<evidence type="ECO:0000313" key="5">
    <source>
        <dbReference type="Proteomes" id="UP001583177"/>
    </source>
</evidence>
<proteinExistence type="predicted"/>
<accession>A0ABR3WRN2</accession>
<reference evidence="4 5" key="1">
    <citation type="journal article" date="2024" name="IMA Fungus">
        <title>IMA Genome - F19 : A genome assembly and annotation guide to empower mycologists, including annotated draft genome sequences of Ceratocystis pirilliformis, Diaporthe australafricana, Fusarium ophioides, Paecilomyces lecythidis, and Sporothrix stenoceras.</title>
        <authorList>
            <person name="Aylward J."/>
            <person name="Wilson A.M."/>
            <person name="Visagie C.M."/>
            <person name="Spraker J."/>
            <person name="Barnes I."/>
            <person name="Buitendag C."/>
            <person name="Ceriani C."/>
            <person name="Del Mar Angel L."/>
            <person name="du Plessis D."/>
            <person name="Fuchs T."/>
            <person name="Gasser K."/>
            <person name="Kramer D."/>
            <person name="Li W."/>
            <person name="Munsamy K."/>
            <person name="Piso A."/>
            <person name="Price J.L."/>
            <person name="Sonnekus B."/>
            <person name="Thomas C."/>
            <person name="van der Nest A."/>
            <person name="van Dijk A."/>
            <person name="van Heerden A."/>
            <person name="van Vuuren N."/>
            <person name="Yilmaz N."/>
            <person name="Duong T.A."/>
            <person name="van der Merwe N.A."/>
            <person name="Wingfield M.J."/>
            <person name="Wingfield B.D."/>
        </authorList>
    </citation>
    <scope>NUCLEOTIDE SEQUENCE [LARGE SCALE GENOMIC DNA]</scope>
    <source>
        <strain evidence="4 5">CMW 18300</strain>
    </source>
</reference>
<evidence type="ECO:0000256" key="2">
    <source>
        <dbReference type="ARBA" id="ARBA00022694"/>
    </source>
</evidence>
<sequence length="179" mass="19222">MDKKNSSKLPVGQVPKLPSLNKNAKIHKRPLNRGQVFNRGGAPLSSKQPIIYVGAKSPFMGIVNKVRRALDKSPSSRSTKGLPLAARMAALNSPASSDRLGDEVLVRATGRAMALALHLAAWFSKQNEYKVSVRTMSLETVDDVLVHDDDGADAEGGFAAEEESRARILNCLEIGIGSC</sequence>